<evidence type="ECO:0000313" key="2">
    <source>
        <dbReference type="EMBL" id="RSU04831.1"/>
    </source>
</evidence>
<keyword evidence="1" id="KW-0472">Membrane</keyword>
<organism evidence="2 3">
    <name type="scientific">Vagococcus fessus</name>
    <dbReference type="NCBI Taxonomy" id="120370"/>
    <lineage>
        <taxon>Bacteria</taxon>
        <taxon>Bacillati</taxon>
        <taxon>Bacillota</taxon>
        <taxon>Bacilli</taxon>
        <taxon>Lactobacillales</taxon>
        <taxon>Enterococcaceae</taxon>
        <taxon>Vagococcus</taxon>
    </lineage>
</organism>
<protein>
    <recommendedName>
        <fullName evidence="4">DUF2929 domain-containing protein</fullName>
    </recommendedName>
</protein>
<proteinExistence type="predicted"/>
<dbReference type="EMBL" id="NGJY01000001">
    <property type="protein sequence ID" value="RSU04831.1"/>
    <property type="molecule type" value="Genomic_DNA"/>
</dbReference>
<dbReference type="RefSeq" id="WP_126830485.1">
    <property type="nucleotide sequence ID" value="NZ_CBCRYB010000002.1"/>
</dbReference>
<evidence type="ECO:0008006" key="4">
    <source>
        <dbReference type="Google" id="ProtNLM"/>
    </source>
</evidence>
<evidence type="ECO:0000256" key="1">
    <source>
        <dbReference type="SAM" id="Phobius"/>
    </source>
</evidence>
<keyword evidence="3" id="KW-1185">Reference proteome</keyword>
<keyword evidence="1" id="KW-0812">Transmembrane</keyword>
<dbReference type="Proteomes" id="UP000287101">
    <property type="component" value="Unassembled WGS sequence"/>
</dbReference>
<keyword evidence="1" id="KW-1133">Transmembrane helix</keyword>
<dbReference type="OrthoDB" id="2139526at2"/>
<dbReference type="InterPro" id="IPR021324">
    <property type="entry name" value="DUF2929"/>
</dbReference>
<evidence type="ECO:0000313" key="3">
    <source>
        <dbReference type="Proteomes" id="UP000287101"/>
    </source>
</evidence>
<gene>
    <name evidence="2" type="ORF">CBF31_02090</name>
</gene>
<dbReference type="AlphaFoldDB" id="A0A430AC91"/>
<name>A0A430AC91_9ENTE</name>
<sequence length="61" mass="6553">MRYAIVLLWSLILGQVVAFLGSTLSHTLYSFEQGLMGSVLLAVVVCLVAVVSKPTTKQATK</sequence>
<feature type="transmembrane region" description="Helical" evidence="1">
    <location>
        <begin position="34"/>
        <end position="52"/>
    </location>
</feature>
<comment type="caution">
    <text evidence="2">The sequence shown here is derived from an EMBL/GenBank/DDBJ whole genome shotgun (WGS) entry which is preliminary data.</text>
</comment>
<accession>A0A430AC91</accession>
<reference evidence="2 3" key="1">
    <citation type="submission" date="2017-05" db="EMBL/GenBank/DDBJ databases">
        <title>Vagococcus spp. assemblies.</title>
        <authorList>
            <person name="Gulvik C.A."/>
        </authorList>
    </citation>
    <scope>NUCLEOTIDE SEQUENCE [LARGE SCALE GENOMIC DNA]</scope>
    <source>
        <strain evidence="2 3">CCUG 41755</strain>
    </source>
</reference>
<dbReference type="Pfam" id="PF11151">
    <property type="entry name" value="DUF2929"/>
    <property type="match status" value="1"/>
</dbReference>